<feature type="binding site" evidence="6">
    <location>
        <position position="63"/>
    </location>
    <ligand>
        <name>NAD(+)</name>
        <dbReference type="ChEBI" id="CHEBI:57540"/>
    </ligand>
</feature>
<dbReference type="HAMAP" id="MF_00361">
    <property type="entry name" value="NAD_kinase"/>
    <property type="match status" value="1"/>
</dbReference>
<dbReference type="AlphaFoldDB" id="A0A6J4TNY9"/>
<dbReference type="GO" id="GO:0005524">
    <property type="term" value="F:ATP binding"/>
    <property type="evidence" value="ECO:0007669"/>
    <property type="project" value="UniProtKB-KW"/>
</dbReference>
<keyword evidence="3 6" id="KW-0521">NADP</keyword>
<dbReference type="SUPFAM" id="SSF111331">
    <property type="entry name" value="NAD kinase/diacylglycerol kinase-like"/>
    <property type="match status" value="1"/>
</dbReference>
<dbReference type="GO" id="GO:0019674">
    <property type="term" value="P:NAD+ metabolic process"/>
    <property type="evidence" value="ECO:0007669"/>
    <property type="project" value="InterPro"/>
</dbReference>
<comment type="function">
    <text evidence="6">Involved in the regulation of the intracellular balance of NAD and NADP, and is a key enzyme in the biosynthesis of NADP. Catalyzes specifically the phosphorylation on 2'-hydroxyl of the adenosine moiety of NAD to yield NADP.</text>
</comment>
<name>A0A6J4TNY9_9ACTN</name>
<feature type="binding site" evidence="6">
    <location>
        <begin position="58"/>
        <end position="59"/>
    </location>
    <ligand>
        <name>NAD(+)</name>
        <dbReference type="ChEBI" id="CHEBI:57540"/>
    </ligand>
</feature>
<proteinExistence type="inferred from homology"/>
<dbReference type="Pfam" id="PF20143">
    <property type="entry name" value="NAD_kinase_C"/>
    <property type="match status" value="1"/>
</dbReference>
<dbReference type="Pfam" id="PF01513">
    <property type="entry name" value="NAD_kinase"/>
    <property type="match status" value="1"/>
</dbReference>
<dbReference type="GO" id="GO:0046872">
    <property type="term" value="F:metal ion binding"/>
    <property type="evidence" value="ECO:0007669"/>
    <property type="project" value="UniProtKB-UniRule"/>
</dbReference>
<dbReference type="GO" id="GO:0051287">
    <property type="term" value="F:NAD binding"/>
    <property type="evidence" value="ECO:0007669"/>
    <property type="project" value="UniProtKB-ARBA"/>
</dbReference>
<dbReference type="GO" id="GO:0003951">
    <property type="term" value="F:NAD+ kinase activity"/>
    <property type="evidence" value="ECO:0007669"/>
    <property type="project" value="UniProtKB-UniRule"/>
</dbReference>
<comment type="catalytic activity">
    <reaction evidence="5 6">
        <text>NAD(+) + ATP = ADP + NADP(+) + H(+)</text>
        <dbReference type="Rhea" id="RHEA:18629"/>
        <dbReference type="ChEBI" id="CHEBI:15378"/>
        <dbReference type="ChEBI" id="CHEBI:30616"/>
        <dbReference type="ChEBI" id="CHEBI:57540"/>
        <dbReference type="ChEBI" id="CHEBI:58349"/>
        <dbReference type="ChEBI" id="CHEBI:456216"/>
        <dbReference type="EC" id="2.7.1.23"/>
    </reaction>
</comment>
<keyword evidence="6" id="KW-0963">Cytoplasm</keyword>
<sequence>MARTREAIRVVRRVLEAHGVEMVLPEEEFRKHPETAVGATAWDEAAGAVDLALVLGGDGTTLRALHRFLPFGVPVIGVNYGRVGFLTSIGADEIDSRLPEVLHGRFDRVSLPTIELVLFGQRHLAVNDVLVTGGVQGRMAVLEWEVNGERMGERGCDGIVIATPSGSTGYNLSAGGAVLSWGVDAMIVTFVAPHALDSRPLVLAHGHVVRVRSRSQGFRSRVVVDGHVVGELDEGEGVEVRMAAEYAPLAVLQDRPFLARYRDTFSR</sequence>
<evidence type="ECO:0000256" key="5">
    <source>
        <dbReference type="ARBA" id="ARBA00047925"/>
    </source>
</evidence>
<dbReference type="GO" id="GO:0006741">
    <property type="term" value="P:NADP+ biosynthetic process"/>
    <property type="evidence" value="ECO:0007669"/>
    <property type="project" value="UniProtKB-UniRule"/>
</dbReference>
<feature type="active site" description="Proton acceptor" evidence="6">
    <location>
        <position position="58"/>
    </location>
</feature>
<comment type="cofactor">
    <cofactor evidence="6">
        <name>a divalent metal cation</name>
        <dbReference type="ChEBI" id="CHEBI:60240"/>
    </cofactor>
</comment>
<dbReference type="InterPro" id="IPR016064">
    <property type="entry name" value="NAD/diacylglycerol_kinase_sf"/>
</dbReference>
<keyword evidence="4 6" id="KW-0520">NAD</keyword>
<evidence type="ECO:0000256" key="3">
    <source>
        <dbReference type="ARBA" id="ARBA00022857"/>
    </source>
</evidence>
<reference evidence="7" key="1">
    <citation type="submission" date="2020-02" db="EMBL/GenBank/DDBJ databases">
        <authorList>
            <person name="Meier V. D."/>
        </authorList>
    </citation>
    <scope>NUCLEOTIDE SEQUENCE</scope>
    <source>
        <strain evidence="7">AVDCRST_MAG79</strain>
    </source>
</reference>
<evidence type="ECO:0000256" key="1">
    <source>
        <dbReference type="ARBA" id="ARBA00022679"/>
    </source>
</evidence>
<gene>
    <name evidence="6" type="primary">nadK</name>
    <name evidence="7" type="ORF">AVDCRST_MAG79-680</name>
</gene>
<feature type="binding site" evidence="6">
    <location>
        <begin position="168"/>
        <end position="173"/>
    </location>
    <ligand>
        <name>NAD(+)</name>
        <dbReference type="ChEBI" id="CHEBI:57540"/>
    </ligand>
</feature>
<dbReference type="InterPro" id="IPR017437">
    <property type="entry name" value="ATP-NAD_kinase_PpnK-typ_C"/>
</dbReference>
<feature type="binding site" evidence="6">
    <location>
        <begin position="127"/>
        <end position="128"/>
    </location>
    <ligand>
        <name>NAD(+)</name>
        <dbReference type="ChEBI" id="CHEBI:57540"/>
    </ligand>
</feature>
<comment type="caution">
    <text evidence="6">Lacks conserved residue(s) required for the propagation of feature annotation.</text>
</comment>
<evidence type="ECO:0000313" key="7">
    <source>
        <dbReference type="EMBL" id="CAA9528125.1"/>
    </source>
</evidence>
<keyword evidence="2 6" id="KW-0418">Kinase</keyword>
<dbReference type="InterPro" id="IPR002504">
    <property type="entry name" value="NADK"/>
</dbReference>
<dbReference type="PANTHER" id="PTHR20275">
    <property type="entry name" value="NAD KINASE"/>
    <property type="match status" value="1"/>
</dbReference>
<evidence type="ECO:0000256" key="2">
    <source>
        <dbReference type="ARBA" id="ARBA00022777"/>
    </source>
</evidence>
<keyword evidence="6" id="KW-0547">Nucleotide-binding</keyword>
<organism evidence="7">
    <name type="scientific">uncultured Thermoleophilia bacterium</name>
    <dbReference type="NCBI Taxonomy" id="1497501"/>
    <lineage>
        <taxon>Bacteria</taxon>
        <taxon>Bacillati</taxon>
        <taxon>Actinomycetota</taxon>
        <taxon>Thermoleophilia</taxon>
        <taxon>environmental samples</taxon>
    </lineage>
</organism>
<keyword evidence="6" id="KW-0067">ATP-binding</keyword>
<dbReference type="InterPro" id="IPR017438">
    <property type="entry name" value="ATP-NAD_kinase_N"/>
</dbReference>
<dbReference type="PANTHER" id="PTHR20275:SF0">
    <property type="entry name" value="NAD KINASE"/>
    <property type="match status" value="1"/>
</dbReference>
<feature type="binding site" evidence="6">
    <location>
        <position position="157"/>
    </location>
    <ligand>
        <name>NAD(+)</name>
        <dbReference type="ChEBI" id="CHEBI:57540"/>
    </ligand>
</feature>
<protein>
    <recommendedName>
        <fullName evidence="6">NAD kinase</fullName>
        <ecNumber evidence="6">2.7.1.23</ecNumber>
    </recommendedName>
    <alternativeName>
        <fullName evidence="6">ATP-dependent NAD kinase</fullName>
    </alternativeName>
</protein>
<feature type="binding site" evidence="6">
    <location>
        <position position="138"/>
    </location>
    <ligand>
        <name>NAD(+)</name>
        <dbReference type="ChEBI" id="CHEBI:57540"/>
    </ligand>
</feature>
<evidence type="ECO:0000256" key="6">
    <source>
        <dbReference type="HAMAP-Rule" id="MF_00361"/>
    </source>
</evidence>
<dbReference type="EC" id="2.7.1.23" evidence="6"/>
<dbReference type="Gene3D" id="3.40.50.10330">
    <property type="entry name" value="Probable inorganic polyphosphate/atp-NAD kinase, domain 1"/>
    <property type="match status" value="1"/>
</dbReference>
<evidence type="ECO:0000256" key="4">
    <source>
        <dbReference type="ARBA" id="ARBA00023027"/>
    </source>
</evidence>
<comment type="subcellular location">
    <subcellularLocation>
        <location evidence="6">Cytoplasm</location>
    </subcellularLocation>
</comment>
<dbReference type="Gene3D" id="2.60.200.30">
    <property type="entry name" value="Probable inorganic polyphosphate/atp-NAD kinase, domain 2"/>
    <property type="match status" value="1"/>
</dbReference>
<accession>A0A6J4TNY9</accession>
<dbReference type="EMBL" id="CADCWC010000131">
    <property type="protein sequence ID" value="CAA9528125.1"/>
    <property type="molecule type" value="Genomic_DNA"/>
</dbReference>
<keyword evidence="1 6" id="KW-0808">Transferase</keyword>
<dbReference type="GO" id="GO:0005737">
    <property type="term" value="C:cytoplasm"/>
    <property type="evidence" value="ECO:0007669"/>
    <property type="project" value="UniProtKB-SubCell"/>
</dbReference>
<feature type="binding site" evidence="6">
    <location>
        <position position="192"/>
    </location>
    <ligand>
        <name>NAD(+)</name>
        <dbReference type="ChEBI" id="CHEBI:57540"/>
    </ligand>
</feature>
<comment type="similarity">
    <text evidence="6">Belongs to the NAD kinase family.</text>
</comment>